<evidence type="ECO:0000313" key="2">
    <source>
        <dbReference type="Proteomes" id="UP000828390"/>
    </source>
</evidence>
<name>A0A9D4LXY9_DREPO</name>
<reference evidence="1" key="1">
    <citation type="journal article" date="2019" name="bioRxiv">
        <title>The Genome of the Zebra Mussel, Dreissena polymorpha: A Resource for Invasive Species Research.</title>
        <authorList>
            <person name="McCartney M.A."/>
            <person name="Auch B."/>
            <person name="Kono T."/>
            <person name="Mallez S."/>
            <person name="Zhang Y."/>
            <person name="Obille A."/>
            <person name="Becker A."/>
            <person name="Abrahante J.E."/>
            <person name="Garbe J."/>
            <person name="Badalamenti J.P."/>
            <person name="Herman A."/>
            <person name="Mangelson H."/>
            <person name="Liachko I."/>
            <person name="Sullivan S."/>
            <person name="Sone E.D."/>
            <person name="Koren S."/>
            <person name="Silverstein K.A.T."/>
            <person name="Beckman K.B."/>
            <person name="Gohl D.M."/>
        </authorList>
    </citation>
    <scope>NUCLEOTIDE SEQUENCE</scope>
    <source>
        <strain evidence="1">Duluth1</strain>
        <tissue evidence="1">Whole animal</tissue>
    </source>
</reference>
<dbReference type="Proteomes" id="UP000828390">
    <property type="component" value="Unassembled WGS sequence"/>
</dbReference>
<proteinExistence type="predicted"/>
<keyword evidence="2" id="KW-1185">Reference proteome</keyword>
<accession>A0A9D4LXY9</accession>
<dbReference type="AlphaFoldDB" id="A0A9D4LXY9"/>
<gene>
    <name evidence="1" type="ORF">DPMN_028816</name>
</gene>
<organism evidence="1 2">
    <name type="scientific">Dreissena polymorpha</name>
    <name type="common">Zebra mussel</name>
    <name type="synonym">Mytilus polymorpha</name>
    <dbReference type="NCBI Taxonomy" id="45954"/>
    <lineage>
        <taxon>Eukaryota</taxon>
        <taxon>Metazoa</taxon>
        <taxon>Spiralia</taxon>
        <taxon>Lophotrochozoa</taxon>
        <taxon>Mollusca</taxon>
        <taxon>Bivalvia</taxon>
        <taxon>Autobranchia</taxon>
        <taxon>Heteroconchia</taxon>
        <taxon>Euheterodonta</taxon>
        <taxon>Imparidentia</taxon>
        <taxon>Neoheterodontei</taxon>
        <taxon>Myida</taxon>
        <taxon>Dreissenoidea</taxon>
        <taxon>Dreissenidae</taxon>
        <taxon>Dreissena</taxon>
    </lineage>
</organism>
<protein>
    <submittedName>
        <fullName evidence="1">Uncharacterized protein</fullName>
    </submittedName>
</protein>
<comment type="caution">
    <text evidence="1">The sequence shown here is derived from an EMBL/GenBank/DDBJ whole genome shotgun (WGS) entry which is preliminary data.</text>
</comment>
<evidence type="ECO:0000313" key="1">
    <source>
        <dbReference type="EMBL" id="KAH3865773.1"/>
    </source>
</evidence>
<reference evidence="1" key="2">
    <citation type="submission" date="2020-11" db="EMBL/GenBank/DDBJ databases">
        <authorList>
            <person name="McCartney M.A."/>
            <person name="Auch B."/>
            <person name="Kono T."/>
            <person name="Mallez S."/>
            <person name="Becker A."/>
            <person name="Gohl D.M."/>
            <person name="Silverstein K.A.T."/>
            <person name="Koren S."/>
            <person name="Bechman K.B."/>
            <person name="Herman A."/>
            <person name="Abrahante J.E."/>
            <person name="Garbe J."/>
        </authorList>
    </citation>
    <scope>NUCLEOTIDE SEQUENCE</scope>
    <source>
        <strain evidence="1">Duluth1</strain>
        <tissue evidence="1">Whole animal</tissue>
    </source>
</reference>
<sequence>MTLYYSSVLDESLDSSTIDVQRTTYEVFEKGSKRGGKLSVSSAGFTYGVKV</sequence>
<dbReference type="EMBL" id="JAIWYP010000002">
    <property type="protein sequence ID" value="KAH3865773.1"/>
    <property type="molecule type" value="Genomic_DNA"/>
</dbReference>